<evidence type="ECO:0000256" key="7">
    <source>
        <dbReference type="RuleBase" id="RU366022"/>
    </source>
</evidence>
<accession>A0AAV5RHF3</accession>
<evidence type="ECO:0000259" key="8">
    <source>
        <dbReference type="Pfam" id="PF00899"/>
    </source>
</evidence>
<keyword evidence="5 7" id="KW-0072">Autophagy</keyword>
<proteinExistence type="inferred from homology"/>
<dbReference type="GO" id="GO:0000407">
    <property type="term" value="C:phagophore assembly site"/>
    <property type="evidence" value="ECO:0007669"/>
    <property type="project" value="UniProtKB-SubCell"/>
</dbReference>
<dbReference type="InterPro" id="IPR042523">
    <property type="entry name" value="Atg7_N_2"/>
</dbReference>
<dbReference type="AlphaFoldDB" id="A0AAV5RHF3"/>
<evidence type="ECO:0000259" key="9">
    <source>
        <dbReference type="Pfam" id="PF16420"/>
    </source>
</evidence>
<dbReference type="NCBIfam" id="TIGR01381">
    <property type="entry name" value="E1_like_apg7"/>
    <property type="match status" value="1"/>
</dbReference>
<dbReference type="FunFam" id="3.40.50.720:FF:000243">
    <property type="entry name" value="Ubiquitin-like modifier-activating enzyme ATG7"/>
    <property type="match status" value="1"/>
</dbReference>
<dbReference type="Gene3D" id="3.40.140.70">
    <property type="entry name" value="Ubiquitin-like modifier-activating enzyme ATG7 N-terminal domain"/>
    <property type="match status" value="1"/>
</dbReference>
<dbReference type="InterPro" id="IPR042522">
    <property type="entry name" value="Atg7_N_1"/>
</dbReference>
<evidence type="ECO:0000256" key="6">
    <source>
        <dbReference type="PIRSR" id="PIRSR606285-1"/>
    </source>
</evidence>
<reference evidence="10 11" key="1">
    <citation type="journal article" date="2023" name="Elife">
        <title>Identification of key yeast species and microbe-microbe interactions impacting larval growth of Drosophila in the wild.</title>
        <authorList>
            <person name="Mure A."/>
            <person name="Sugiura Y."/>
            <person name="Maeda R."/>
            <person name="Honda K."/>
            <person name="Sakurai N."/>
            <person name="Takahashi Y."/>
            <person name="Watada M."/>
            <person name="Katoh T."/>
            <person name="Gotoh A."/>
            <person name="Gotoh Y."/>
            <person name="Taniguchi I."/>
            <person name="Nakamura K."/>
            <person name="Hayashi T."/>
            <person name="Katayama T."/>
            <person name="Uemura T."/>
            <person name="Hattori Y."/>
        </authorList>
    </citation>
    <scope>NUCLEOTIDE SEQUENCE [LARGE SCALE GENOMIC DNA]</scope>
    <source>
        <strain evidence="10 11">SB-73</strain>
    </source>
</reference>
<dbReference type="GO" id="GO:0000045">
    <property type="term" value="P:autophagosome assembly"/>
    <property type="evidence" value="ECO:0007669"/>
    <property type="project" value="TreeGrafter"/>
</dbReference>
<dbReference type="GO" id="GO:0006995">
    <property type="term" value="P:cellular response to nitrogen starvation"/>
    <property type="evidence" value="ECO:0007669"/>
    <property type="project" value="TreeGrafter"/>
</dbReference>
<dbReference type="InterPro" id="IPR006285">
    <property type="entry name" value="Atg7"/>
</dbReference>
<dbReference type="PANTHER" id="PTHR10953">
    <property type="entry name" value="UBIQUITIN-ACTIVATING ENZYME E1"/>
    <property type="match status" value="1"/>
</dbReference>
<feature type="domain" description="Ubiquitin-like modifier-activating enzyme Atg7 N-terminal" evidence="9">
    <location>
        <begin position="2"/>
        <end position="283"/>
    </location>
</feature>
<evidence type="ECO:0000256" key="2">
    <source>
        <dbReference type="ARBA" id="ARBA00017647"/>
    </source>
</evidence>
<dbReference type="PANTHER" id="PTHR10953:SF3">
    <property type="entry name" value="UBIQUITIN-LIKE MODIFIER-ACTIVATING ENZYME ATG7"/>
    <property type="match status" value="1"/>
</dbReference>
<dbReference type="GO" id="GO:0015031">
    <property type="term" value="P:protein transport"/>
    <property type="evidence" value="ECO:0007669"/>
    <property type="project" value="UniProtKB-UniRule"/>
</dbReference>
<evidence type="ECO:0000256" key="4">
    <source>
        <dbReference type="ARBA" id="ARBA00022927"/>
    </source>
</evidence>
<dbReference type="Proteomes" id="UP001362899">
    <property type="component" value="Unassembled WGS sequence"/>
</dbReference>
<dbReference type="GO" id="GO:0034727">
    <property type="term" value="P:piecemeal microautophagy of the nucleus"/>
    <property type="evidence" value="ECO:0007669"/>
    <property type="project" value="TreeGrafter"/>
</dbReference>
<name>A0AAV5RHF3_STABA</name>
<feature type="domain" description="THIF-type NAD/FAD binding fold" evidence="8">
    <location>
        <begin position="308"/>
        <end position="527"/>
    </location>
</feature>
<evidence type="ECO:0000256" key="3">
    <source>
        <dbReference type="ARBA" id="ARBA00022448"/>
    </source>
</evidence>
<dbReference type="SUPFAM" id="SSF69572">
    <property type="entry name" value="Activating enzymes of the ubiquitin-like proteins"/>
    <property type="match status" value="1"/>
</dbReference>
<dbReference type="GO" id="GO:0032446">
    <property type="term" value="P:protein modification by small protein conjugation"/>
    <property type="evidence" value="ECO:0007669"/>
    <property type="project" value="TreeGrafter"/>
</dbReference>
<comment type="subunit">
    <text evidence="7">Homodimer.</text>
</comment>
<dbReference type="InterPro" id="IPR000594">
    <property type="entry name" value="ThiF_NAD_FAD-bd"/>
</dbReference>
<feature type="active site" description="Glycyl thioester intermediate" evidence="6">
    <location>
        <position position="496"/>
    </location>
</feature>
<dbReference type="GO" id="GO:0019778">
    <property type="term" value="F:Atg12 activating enzyme activity"/>
    <property type="evidence" value="ECO:0007669"/>
    <property type="project" value="TreeGrafter"/>
</dbReference>
<comment type="caution">
    <text evidence="10">The sequence shown here is derived from an EMBL/GenBank/DDBJ whole genome shotgun (WGS) entry which is preliminary data.</text>
</comment>
<dbReference type="Gene3D" id="3.40.140.100">
    <property type="entry name" value="Ubiquitin-like modifier-activating enzyme ATG7 C-terminal domain"/>
    <property type="match status" value="1"/>
</dbReference>
<comment type="similarity">
    <text evidence="1 7">Belongs to the ATG7 family.</text>
</comment>
<dbReference type="Pfam" id="PF00899">
    <property type="entry name" value="ThiF"/>
    <property type="match status" value="1"/>
</dbReference>
<dbReference type="Pfam" id="PF16420">
    <property type="entry name" value="ATG7_N"/>
    <property type="match status" value="1"/>
</dbReference>
<comment type="subcellular location">
    <subcellularLocation>
        <location evidence="7">Cytoplasm</location>
    </subcellularLocation>
    <subcellularLocation>
        <location evidence="7">Preautophagosomal structure</location>
    </subcellularLocation>
</comment>
<dbReference type="Gene3D" id="3.40.50.720">
    <property type="entry name" value="NAD(P)-binding Rossmann-like Domain"/>
    <property type="match status" value="1"/>
</dbReference>
<dbReference type="GO" id="GO:0000422">
    <property type="term" value="P:autophagy of mitochondrion"/>
    <property type="evidence" value="ECO:0007669"/>
    <property type="project" value="TreeGrafter"/>
</dbReference>
<dbReference type="InterPro" id="IPR032197">
    <property type="entry name" value="Atg7_N"/>
</dbReference>
<evidence type="ECO:0000256" key="5">
    <source>
        <dbReference type="ARBA" id="ARBA00023006"/>
    </source>
</evidence>
<keyword evidence="7" id="KW-0833">Ubl conjugation pathway</keyword>
<organism evidence="10 11">
    <name type="scientific">Starmerella bacillaris</name>
    <name type="common">Yeast</name>
    <name type="synonym">Candida zemplinina</name>
    <dbReference type="NCBI Taxonomy" id="1247836"/>
    <lineage>
        <taxon>Eukaryota</taxon>
        <taxon>Fungi</taxon>
        <taxon>Dikarya</taxon>
        <taxon>Ascomycota</taxon>
        <taxon>Saccharomycotina</taxon>
        <taxon>Dipodascomycetes</taxon>
        <taxon>Dipodascales</taxon>
        <taxon>Trichomonascaceae</taxon>
        <taxon>Starmerella</taxon>
    </lineage>
</organism>
<sequence length="618" mass="68921">MFVGPKTFVDAAFFAQLARTKLENQRLSTEPISIHGDLSLLYKPASFRLTEDSFTQLDKHAVAIAHAASNSALEFSVDGIITNVNTIEDFKKLDKQGMLKQTLTSVGQSILNGCTASELTSFSLLTFADLKKYKFYYWFMFPQLKWSSTMTVTSGNDVHLNEKIIANYKQTNGKEEYQARYPILGLTKDEEIVPIESEQSDKYIVFCEKERLPWYFPNLAAYLAINKKLKHAEVYCYRNNDSSEWLDIDLSFDEHDFNGSGGSGWERNAAGKLSPKLSDLSTLLNPLQLAEQAVDLNLELMKWRACPGIDLQSIKQNKCLLLGAGTLGSYIARGLMAWGVRDITFVDSGVVSYSNPVRQPLYTHADCIEQKPKAAAAAEMLKAIFPNINSKGIKMDVLMAGHPIHSRKDQEADYNKLVELIKEHDTVFLLMDSRESRWLPTLIATRYGKLVLNVALGFDSYVVMRHGVKNGLGCYFCNDIIAPKDSVSNLPLDQMCTVTRPGASVMASGIAVELFAAIQQHKLKGSAPFNAETVLGPVHHQMRGFLAKQELIKINGEAFPNCSACGEAVQEAYALEEFEFVMKVLNDPDYLTEVSGLGSLQKVVEDLSDFEIENDLLE</sequence>
<keyword evidence="4 7" id="KW-0653">Protein transport</keyword>
<keyword evidence="7" id="KW-0963">Cytoplasm</keyword>
<dbReference type="InterPro" id="IPR035985">
    <property type="entry name" value="Ubiquitin-activating_enz"/>
</dbReference>
<keyword evidence="3 7" id="KW-0813">Transport</keyword>
<protein>
    <recommendedName>
        <fullName evidence="2 7">Ubiquitin-like modifier-activating enzyme ATG7</fullName>
    </recommendedName>
    <alternativeName>
        <fullName evidence="7">Autophagy-related protein 7</fullName>
    </alternativeName>
</protein>
<dbReference type="InterPro" id="IPR045886">
    <property type="entry name" value="ThiF/MoeB/HesA"/>
</dbReference>
<gene>
    <name evidence="10" type="ORF">DASB73_009640</name>
</gene>
<comment type="function">
    <text evidence="7">E1-like activating enzyme involved in the 2 ubiquitin-like systems required for cytoplasm to vacuole transport (Cvt) and autophagy. Activates ATG12 for its conjugation with ATG5 and ATG8 for its conjugation with phosphatidylethanolamine. Both systems are needed for the ATG8 association to Cvt vesicles and autophagosomes membranes. Autophagy is essential for maintenance of amino acid levels and protein synthesis under nitrogen starvation. Required for selective autophagic degradation of the nucleus (nucleophagy) as well as for mitophagy which contributes to regulate mitochondrial quantity and quality by eliminating the mitochondria to a basal level to fulfill cellular energy requirements and preventing excess ROS production.</text>
</comment>
<evidence type="ECO:0000313" key="10">
    <source>
        <dbReference type="EMBL" id="GMM50006.1"/>
    </source>
</evidence>
<dbReference type="EMBL" id="BTGC01000003">
    <property type="protein sequence ID" value="GMM50006.1"/>
    <property type="molecule type" value="Genomic_DNA"/>
</dbReference>
<evidence type="ECO:0000313" key="11">
    <source>
        <dbReference type="Proteomes" id="UP001362899"/>
    </source>
</evidence>
<dbReference type="GO" id="GO:0019779">
    <property type="term" value="F:Atg8 activating enzyme activity"/>
    <property type="evidence" value="ECO:0007669"/>
    <property type="project" value="TreeGrafter"/>
</dbReference>
<evidence type="ECO:0000256" key="1">
    <source>
        <dbReference type="ARBA" id="ARBA00010931"/>
    </source>
</evidence>
<keyword evidence="11" id="KW-1185">Reference proteome</keyword>